<proteinExistence type="predicted"/>
<protein>
    <submittedName>
        <fullName evidence="2">Uncharacterized protein</fullName>
    </submittedName>
</protein>
<sequence>MSSNFIAFDLVGAAIDGAAESAAQAARERAELDAAQSRRRRLIARARVHEQQCVCAGAAEFVVTIGTDPARDVRASSAACAA</sequence>
<keyword evidence="3" id="KW-1185">Reference proteome</keyword>
<reference evidence="2 3" key="1">
    <citation type="submission" date="2019-03" db="EMBL/GenBank/DDBJ databases">
        <title>Genomic Encyclopedia of Type Strains, Phase IV (KMG-IV): sequencing the most valuable type-strain genomes for metagenomic binning, comparative biology and taxonomic classification.</title>
        <authorList>
            <person name="Goeker M."/>
        </authorList>
    </citation>
    <scope>NUCLEOTIDE SEQUENCE [LARGE SCALE GENOMIC DNA]</scope>
    <source>
        <strain evidence="2 3">DSM 44684</strain>
    </source>
</reference>
<evidence type="ECO:0000313" key="3">
    <source>
        <dbReference type="Proteomes" id="UP000294856"/>
    </source>
</evidence>
<organism evidence="2 3">
    <name type="scientific">Nocardia alba</name>
    <dbReference type="NCBI Taxonomy" id="225051"/>
    <lineage>
        <taxon>Bacteria</taxon>
        <taxon>Bacillati</taxon>
        <taxon>Actinomycetota</taxon>
        <taxon>Actinomycetes</taxon>
        <taxon>Mycobacteriales</taxon>
        <taxon>Nocardiaceae</taxon>
        <taxon>Nocardia</taxon>
    </lineage>
</organism>
<evidence type="ECO:0000313" key="2">
    <source>
        <dbReference type="EMBL" id="TCJ97698.1"/>
    </source>
</evidence>
<comment type="caution">
    <text evidence="2">The sequence shown here is derived from an EMBL/GenBank/DDBJ whole genome shotgun (WGS) entry which is preliminary data.</text>
</comment>
<gene>
    <name evidence="2" type="ORF">DFR71_3746</name>
</gene>
<dbReference type="AlphaFoldDB" id="A0A4R1FXY7"/>
<dbReference type="Proteomes" id="UP000294856">
    <property type="component" value="Unassembled WGS sequence"/>
</dbReference>
<accession>A0A4R1FXY7</accession>
<dbReference type="EMBL" id="SMFR01000002">
    <property type="protein sequence ID" value="TCJ97698.1"/>
    <property type="molecule type" value="Genomic_DNA"/>
</dbReference>
<keyword evidence="1" id="KW-0175">Coiled coil</keyword>
<feature type="coiled-coil region" evidence="1">
    <location>
        <begin position="18"/>
        <end position="52"/>
    </location>
</feature>
<evidence type="ECO:0000256" key="1">
    <source>
        <dbReference type="SAM" id="Coils"/>
    </source>
</evidence>
<name>A0A4R1FXY7_9NOCA</name>